<proteinExistence type="predicted"/>
<name>A0A3G2KEU3_9CAUD</name>
<dbReference type="EMBL" id="MH834606">
    <property type="protein sequence ID" value="AYN57502.1"/>
    <property type="molecule type" value="Genomic_DNA"/>
</dbReference>
<evidence type="ECO:0000313" key="1">
    <source>
        <dbReference type="EMBL" id="AYN57502.1"/>
    </source>
</evidence>
<protein>
    <submittedName>
        <fullName evidence="1">Uncharacterized protein</fullName>
    </submittedName>
</protein>
<reference evidence="1 2" key="1">
    <citation type="submission" date="2018-09" db="EMBL/GenBank/DDBJ databases">
        <authorList>
            <person name="Giglietti G."/>
            <person name="Stoner T.H."/>
            <person name="Garlena R.A."/>
            <person name="Russell D.A."/>
            <person name="Pope W.H."/>
            <person name="Jacobs-Sera D."/>
            <person name="Hatfull G.F."/>
        </authorList>
    </citation>
    <scope>NUCLEOTIDE SEQUENCE [LARGE SCALE GENOMIC DNA]</scope>
</reference>
<accession>A0A3G2KEU3</accession>
<keyword evidence="2" id="KW-1185">Reference proteome</keyword>
<dbReference type="RefSeq" id="YP_009815784.1">
    <property type="nucleotide sequence ID" value="NC_048099.1"/>
</dbReference>
<gene>
    <name evidence="1" type="primary">27</name>
    <name evidence="1" type="ORF">PBI_CORAL_27</name>
</gene>
<dbReference type="GeneID" id="55007014"/>
<organism evidence="1 2">
    <name type="scientific">Arthrobacter phage Coral</name>
    <dbReference type="NCBI Taxonomy" id="2419951"/>
    <lineage>
        <taxon>Viruses</taxon>
        <taxon>Duplodnaviria</taxon>
        <taxon>Heunggongvirae</taxon>
        <taxon>Uroviricota</taxon>
        <taxon>Caudoviricetes</taxon>
        <taxon>Coralvirus</taxon>
        <taxon>Coralvirus coral</taxon>
    </lineage>
</organism>
<dbReference type="KEGG" id="vg:55007014"/>
<dbReference type="Proteomes" id="UP000278552">
    <property type="component" value="Segment"/>
</dbReference>
<sequence>MTDRPQIARIALAVELEDGTTVRLYSGEVSGTINVDTQQDVGRADYFGIRRPYLQGPPRTTITIEGIHAYLIQYNDPNATKAIEQAHEEIRQ</sequence>
<evidence type="ECO:0000313" key="2">
    <source>
        <dbReference type="Proteomes" id="UP000278552"/>
    </source>
</evidence>